<dbReference type="RefSeq" id="XP_014537046.2">
    <property type="nucleotide sequence ID" value="XM_014681560.2"/>
</dbReference>
<keyword evidence="2" id="KW-0812">Transmembrane</keyword>
<gene>
    <name evidence="3" type="ORF">Pdw03_8945</name>
</gene>
<feature type="region of interest" description="Disordered" evidence="1">
    <location>
        <begin position="149"/>
        <end position="211"/>
    </location>
</feature>
<dbReference type="EMBL" id="CP060776">
    <property type="protein sequence ID" value="QQK45044.1"/>
    <property type="molecule type" value="Genomic_DNA"/>
</dbReference>
<feature type="transmembrane region" description="Helical" evidence="2">
    <location>
        <begin position="100"/>
        <end position="121"/>
    </location>
</feature>
<sequence length="351" mass="37987">MFYPPCFLAAASLLVTFIVSILNFICYATSKASPDVASTILSTVGCVALIALGLLHHQDIQVGCQQWICFTGGYLLVAAAVSAGAMTMSPQTSVFVVRSVFWALSVFAQGFFCGFLAMTLAQEKSNPKWPRPYFQEVYSQEPKGIHQSPGFLPSPLDAKEEKHASIDTSSSAHFSPSPSPTQDRRLDTLPDQDTRPLLLGTHNVRGMPSLRRNPPTALSLASLVHPPMPSPTASTIRVDSLTQSTSNSSTWAYTPFGEDNIHPLFRSTSPCPSPTFAPGTMVKALPSAGQTITAGTITRMQSAHSLRDQVMCIPSPFPGLESEEILCSRPNPTRGGFAEKRHDWNESPCEK</sequence>
<dbReference type="VEuPathDB" id="FungiDB:PDIP_22730"/>
<keyword evidence="2" id="KW-1133">Transmembrane helix</keyword>
<dbReference type="KEGG" id="pdp:PDIP_22730"/>
<feature type="transmembrane region" description="Helical" evidence="2">
    <location>
        <begin position="36"/>
        <end position="55"/>
    </location>
</feature>
<name>A0A7T6XPK9_PENDI</name>
<organism evidence="3 4">
    <name type="scientific">Penicillium digitatum</name>
    <name type="common">Green mold</name>
    <dbReference type="NCBI Taxonomy" id="36651"/>
    <lineage>
        <taxon>Eukaryota</taxon>
        <taxon>Fungi</taxon>
        <taxon>Dikarya</taxon>
        <taxon>Ascomycota</taxon>
        <taxon>Pezizomycotina</taxon>
        <taxon>Eurotiomycetes</taxon>
        <taxon>Eurotiomycetidae</taxon>
        <taxon>Eurotiales</taxon>
        <taxon>Aspergillaceae</taxon>
        <taxon>Penicillium</taxon>
    </lineage>
</organism>
<feature type="transmembrane region" description="Helical" evidence="2">
    <location>
        <begin position="67"/>
        <end position="88"/>
    </location>
</feature>
<proteinExistence type="predicted"/>
<protein>
    <submittedName>
        <fullName evidence="3">Uncharacterized protein</fullName>
    </submittedName>
</protein>
<feature type="compositionally biased region" description="Basic and acidic residues" evidence="1">
    <location>
        <begin position="182"/>
        <end position="194"/>
    </location>
</feature>
<evidence type="ECO:0000256" key="2">
    <source>
        <dbReference type="SAM" id="Phobius"/>
    </source>
</evidence>
<dbReference type="GeneID" id="26230595"/>
<reference evidence="3 4" key="1">
    <citation type="submission" date="2020-08" db="EMBL/GenBank/DDBJ databases">
        <title>The completed genome sequence of the pathogenic ascomycete fungus Penicillium digitatum.</title>
        <authorList>
            <person name="Wang M."/>
        </authorList>
    </citation>
    <scope>NUCLEOTIDE SEQUENCE [LARGE SCALE GENOMIC DNA]</scope>
    <source>
        <strain evidence="3 4">PdW03</strain>
    </source>
</reference>
<dbReference type="Proteomes" id="UP000595662">
    <property type="component" value="Chromosome 3"/>
</dbReference>
<accession>A0A7T6XPK9</accession>
<feature type="compositionally biased region" description="Basic and acidic residues" evidence="1">
    <location>
        <begin position="337"/>
        <end position="351"/>
    </location>
</feature>
<dbReference type="AlphaFoldDB" id="A0A7T6XPK9"/>
<evidence type="ECO:0000256" key="1">
    <source>
        <dbReference type="SAM" id="MobiDB-lite"/>
    </source>
</evidence>
<evidence type="ECO:0000313" key="4">
    <source>
        <dbReference type="Proteomes" id="UP000595662"/>
    </source>
</evidence>
<feature type="region of interest" description="Disordered" evidence="1">
    <location>
        <begin position="331"/>
        <end position="351"/>
    </location>
</feature>
<evidence type="ECO:0000313" key="3">
    <source>
        <dbReference type="EMBL" id="QQK45044.1"/>
    </source>
</evidence>
<keyword evidence="2" id="KW-0472">Membrane</keyword>
<feature type="transmembrane region" description="Helical" evidence="2">
    <location>
        <begin position="7"/>
        <end position="30"/>
    </location>
</feature>